<organism evidence="6 7">
    <name type="scientific">Dovyalis caffra</name>
    <dbReference type="NCBI Taxonomy" id="77055"/>
    <lineage>
        <taxon>Eukaryota</taxon>
        <taxon>Viridiplantae</taxon>
        <taxon>Streptophyta</taxon>
        <taxon>Embryophyta</taxon>
        <taxon>Tracheophyta</taxon>
        <taxon>Spermatophyta</taxon>
        <taxon>Magnoliopsida</taxon>
        <taxon>eudicotyledons</taxon>
        <taxon>Gunneridae</taxon>
        <taxon>Pentapetalae</taxon>
        <taxon>rosids</taxon>
        <taxon>fabids</taxon>
        <taxon>Malpighiales</taxon>
        <taxon>Salicaceae</taxon>
        <taxon>Flacourtieae</taxon>
        <taxon>Dovyalis</taxon>
    </lineage>
</organism>
<keyword evidence="4" id="KW-1133">Transmembrane helix</keyword>
<dbReference type="AlphaFoldDB" id="A0AAV1QTP4"/>
<proteinExistence type="inferred from homology"/>
<feature type="domain" description="SHSP" evidence="5">
    <location>
        <begin position="31"/>
        <end position="136"/>
    </location>
</feature>
<feature type="compositionally biased region" description="Basic and acidic residues" evidence="3">
    <location>
        <begin position="356"/>
        <end position="374"/>
    </location>
</feature>
<keyword evidence="7" id="KW-1185">Reference proteome</keyword>
<evidence type="ECO:0000256" key="4">
    <source>
        <dbReference type="SAM" id="Phobius"/>
    </source>
</evidence>
<dbReference type="EMBL" id="CAWUPB010000850">
    <property type="protein sequence ID" value="CAK7325142.1"/>
    <property type="molecule type" value="Genomic_DNA"/>
</dbReference>
<reference evidence="6 7" key="1">
    <citation type="submission" date="2024-01" db="EMBL/GenBank/DDBJ databases">
        <authorList>
            <person name="Waweru B."/>
        </authorList>
    </citation>
    <scope>NUCLEOTIDE SEQUENCE [LARGE SCALE GENOMIC DNA]</scope>
</reference>
<evidence type="ECO:0000313" key="6">
    <source>
        <dbReference type="EMBL" id="CAK7325142.1"/>
    </source>
</evidence>
<evidence type="ECO:0000259" key="5">
    <source>
        <dbReference type="PROSITE" id="PS01031"/>
    </source>
</evidence>
<keyword evidence="4" id="KW-0472">Membrane</keyword>
<dbReference type="InterPro" id="IPR008978">
    <property type="entry name" value="HSP20-like_chaperone"/>
</dbReference>
<protein>
    <recommendedName>
        <fullName evidence="5">SHSP domain-containing protein</fullName>
    </recommendedName>
</protein>
<feature type="compositionally biased region" description="Basic and acidic residues" evidence="3">
    <location>
        <begin position="203"/>
        <end position="312"/>
    </location>
</feature>
<evidence type="ECO:0000256" key="3">
    <source>
        <dbReference type="SAM" id="MobiDB-lite"/>
    </source>
</evidence>
<evidence type="ECO:0000256" key="2">
    <source>
        <dbReference type="RuleBase" id="RU003616"/>
    </source>
</evidence>
<feature type="compositionally biased region" description="Polar residues" evidence="3">
    <location>
        <begin position="171"/>
        <end position="202"/>
    </location>
</feature>
<dbReference type="Pfam" id="PF00011">
    <property type="entry name" value="HSP20"/>
    <property type="match status" value="1"/>
</dbReference>
<feature type="compositionally biased region" description="Basic and acidic residues" evidence="3">
    <location>
        <begin position="382"/>
        <end position="404"/>
    </location>
</feature>
<dbReference type="Proteomes" id="UP001314170">
    <property type="component" value="Unassembled WGS sequence"/>
</dbReference>
<accession>A0AAV1QTP4</accession>
<comment type="caution">
    <text evidence="6">The sequence shown here is derived from an EMBL/GenBank/DDBJ whole genome shotgun (WGS) entry which is preliminary data.</text>
</comment>
<dbReference type="SUPFAM" id="SSF49764">
    <property type="entry name" value="HSP20-like chaperones"/>
    <property type="match status" value="1"/>
</dbReference>
<sequence length="461" mass="50806">MMNPRGDYGGYRYGGYNPIRGRQPVSSTSQNLQSTFQPKTEWKEEDAALVLLLHLPGFVKEQVRILTDESRSYLIVYGERMLEINIRSRFNTGYNIPKNWDLSRMKSELAGGILTIRIPKIIPAVQRASPRELEATTSQESPGAQDTTTTGQLKPEKKVEEETPPGEETDAPSSQKATSKSISQKGQDGSSQKTNVLDNTTKQIDEKAAGHDGEKVDQNVTEKKEKNEAYGKPIEEEKPEKVVEREEEKNGKIEESKVAETGVIKKKEEEEKNEAAAGGDKDMSNKDTSRESKESKKAESVVLKKKEEEGKNEAAAGGDKAKSNKDISQESKESKIDQSVVLKKEEEEKEEAAAGGDKDESNKDISQESKESKIAESVGLKNGEEEKKEAAAGGDKDKSNKDISQESEDMEHASASANKSDKDVGMVDDKYRLVLNICVGVLVIVALGAHFYSLISSSRRT</sequence>
<evidence type="ECO:0000256" key="1">
    <source>
        <dbReference type="PROSITE-ProRule" id="PRU00285"/>
    </source>
</evidence>
<comment type="similarity">
    <text evidence="1 2">Belongs to the small heat shock protein (HSP20) family.</text>
</comment>
<name>A0AAV1QTP4_9ROSI</name>
<evidence type="ECO:0000313" key="7">
    <source>
        <dbReference type="Proteomes" id="UP001314170"/>
    </source>
</evidence>
<feature type="compositionally biased region" description="Polar residues" evidence="3">
    <location>
        <begin position="135"/>
        <end position="152"/>
    </location>
</feature>
<feature type="compositionally biased region" description="Basic and acidic residues" evidence="3">
    <location>
        <begin position="319"/>
        <end position="346"/>
    </location>
</feature>
<dbReference type="CDD" id="cd06464">
    <property type="entry name" value="ACD_sHsps-like"/>
    <property type="match status" value="1"/>
</dbReference>
<feature type="region of interest" description="Disordered" evidence="3">
    <location>
        <begin position="129"/>
        <end position="422"/>
    </location>
</feature>
<dbReference type="PROSITE" id="PS01031">
    <property type="entry name" value="SHSP"/>
    <property type="match status" value="1"/>
</dbReference>
<gene>
    <name evidence="6" type="ORF">DCAF_LOCUS2814</name>
</gene>
<feature type="transmembrane region" description="Helical" evidence="4">
    <location>
        <begin position="433"/>
        <end position="455"/>
    </location>
</feature>
<dbReference type="Gene3D" id="2.60.40.790">
    <property type="match status" value="1"/>
</dbReference>
<keyword evidence="4" id="KW-0812">Transmembrane</keyword>
<dbReference type="InterPro" id="IPR002068">
    <property type="entry name" value="A-crystallin/Hsp20_dom"/>
</dbReference>